<evidence type="ECO:0000313" key="1">
    <source>
        <dbReference type="EMBL" id="HIQ72497.1"/>
    </source>
</evidence>
<dbReference type="EMBL" id="DVFJ01000036">
    <property type="protein sequence ID" value="HIQ72497.1"/>
    <property type="molecule type" value="Genomic_DNA"/>
</dbReference>
<dbReference type="SUPFAM" id="SSF52540">
    <property type="entry name" value="P-loop containing nucleoside triphosphate hydrolases"/>
    <property type="match status" value="1"/>
</dbReference>
<dbReference type="PANTHER" id="PTHR37816">
    <property type="entry name" value="YALI0E33011P"/>
    <property type="match status" value="1"/>
</dbReference>
<dbReference type="Gene3D" id="3.40.50.300">
    <property type="entry name" value="P-loop containing nucleotide triphosphate hydrolases"/>
    <property type="match status" value="1"/>
</dbReference>
<gene>
    <name evidence="1" type="ORF">IAB73_09875</name>
</gene>
<comment type="caution">
    <text evidence="1">The sequence shown here is derived from an EMBL/GenBank/DDBJ whole genome shotgun (WGS) entry which is preliminary data.</text>
</comment>
<dbReference type="AlphaFoldDB" id="A0A9D0ZB14"/>
<reference evidence="1" key="1">
    <citation type="submission" date="2020-10" db="EMBL/GenBank/DDBJ databases">
        <authorList>
            <person name="Gilroy R."/>
        </authorList>
    </citation>
    <scope>NUCLEOTIDE SEQUENCE</scope>
    <source>
        <strain evidence="1">ChiSxjej2B14-6234</strain>
    </source>
</reference>
<sequence>MRGIAIMGLNGCGKSTLAHALAQRLGLYELDVEDYYFPEQRLARRAALEGRPETCCERSGSLPYARPRDRREVQEMIASDIERHPRFVICGVTMNWDARILSAIDVAFMLEVPAEERVRRVLQREQLRFGARVMPGGDMYEQQLAFRELIAHKSHRLVEESAARMPCRRVRLDGARRIDENVDIILGTLAAIGELSN</sequence>
<dbReference type="PANTHER" id="PTHR37816:SF2">
    <property type="entry name" value="DNA TOPOLOGY MODULATION PROTEIN FLAR-RELATED PROTEIN"/>
    <property type="match status" value="1"/>
</dbReference>
<reference evidence="1" key="2">
    <citation type="journal article" date="2021" name="PeerJ">
        <title>Extensive microbial diversity within the chicken gut microbiome revealed by metagenomics and culture.</title>
        <authorList>
            <person name="Gilroy R."/>
            <person name="Ravi A."/>
            <person name="Getino M."/>
            <person name="Pursley I."/>
            <person name="Horton D.L."/>
            <person name="Alikhan N.F."/>
            <person name="Baker D."/>
            <person name="Gharbi K."/>
            <person name="Hall N."/>
            <person name="Watson M."/>
            <person name="Adriaenssens E.M."/>
            <person name="Foster-Nyarko E."/>
            <person name="Jarju S."/>
            <person name="Secka A."/>
            <person name="Antonio M."/>
            <person name="Oren A."/>
            <person name="Chaudhuri R.R."/>
            <person name="La Ragione R."/>
            <person name="Hildebrand F."/>
            <person name="Pallen M.J."/>
        </authorList>
    </citation>
    <scope>NUCLEOTIDE SEQUENCE</scope>
    <source>
        <strain evidence="1">ChiSxjej2B14-6234</strain>
    </source>
</reference>
<accession>A0A9D0ZB14</accession>
<dbReference type="InterPro" id="IPR052922">
    <property type="entry name" value="Cytidylate_Kinase-2"/>
</dbReference>
<proteinExistence type="predicted"/>
<protein>
    <recommendedName>
        <fullName evidence="3">Shikimate kinase</fullName>
    </recommendedName>
</protein>
<dbReference type="Proteomes" id="UP000886887">
    <property type="component" value="Unassembled WGS sequence"/>
</dbReference>
<name>A0A9D0ZB14_9FIRM</name>
<evidence type="ECO:0008006" key="3">
    <source>
        <dbReference type="Google" id="ProtNLM"/>
    </source>
</evidence>
<organism evidence="1 2">
    <name type="scientific">Candidatus Onthenecus intestinigallinarum</name>
    <dbReference type="NCBI Taxonomy" id="2840875"/>
    <lineage>
        <taxon>Bacteria</taxon>
        <taxon>Bacillati</taxon>
        <taxon>Bacillota</taxon>
        <taxon>Clostridia</taxon>
        <taxon>Eubacteriales</taxon>
        <taxon>Candidatus Onthenecus</taxon>
    </lineage>
</organism>
<evidence type="ECO:0000313" key="2">
    <source>
        <dbReference type="Proteomes" id="UP000886887"/>
    </source>
</evidence>
<dbReference type="InterPro" id="IPR027417">
    <property type="entry name" value="P-loop_NTPase"/>
</dbReference>